<keyword evidence="2" id="KW-1185">Reference proteome</keyword>
<comment type="caution">
    <text evidence="1">The sequence shown here is derived from an EMBL/GenBank/DDBJ whole genome shotgun (WGS) entry which is preliminary data.</text>
</comment>
<reference evidence="1" key="1">
    <citation type="submission" date="2021-06" db="EMBL/GenBank/DDBJ databases">
        <title>Parelaphostrongylus tenuis whole genome reference sequence.</title>
        <authorList>
            <person name="Garwood T.J."/>
            <person name="Larsen P.A."/>
            <person name="Fountain-Jones N.M."/>
            <person name="Garbe J.R."/>
            <person name="Macchietto M.G."/>
            <person name="Kania S.A."/>
            <person name="Gerhold R.W."/>
            <person name="Richards J.E."/>
            <person name="Wolf T.M."/>
        </authorList>
    </citation>
    <scope>NUCLEOTIDE SEQUENCE</scope>
    <source>
        <strain evidence="1">MNPRO001-30</strain>
        <tissue evidence="1">Meninges</tissue>
    </source>
</reference>
<accession>A0AAD5R4H0</accession>
<evidence type="ECO:0000313" key="1">
    <source>
        <dbReference type="EMBL" id="KAJ1369339.1"/>
    </source>
</evidence>
<dbReference type="Proteomes" id="UP001196413">
    <property type="component" value="Unassembled WGS sequence"/>
</dbReference>
<organism evidence="1 2">
    <name type="scientific">Parelaphostrongylus tenuis</name>
    <name type="common">Meningeal worm</name>
    <dbReference type="NCBI Taxonomy" id="148309"/>
    <lineage>
        <taxon>Eukaryota</taxon>
        <taxon>Metazoa</taxon>
        <taxon>Ecdysozoa</taxon>
        <taxon>Nematoda</taxon>
        <taxon>Chromadorea</taxon>
        <taxon>Rhabditida</taxon>
        <taxon>Rhabditina</taxon>
        <taxon>Rhabditomorpha</taxon>
        <taxon>Strongyloidea</taxon>
        <taxon>Metastrongylidae</taxon>
        <taxon>Parelaphostrongylus</taxon>
    </lineage>
</organism>
<dbReference type="EMBL" id="JAHQIW010006508">
    <property type="protein sequence ID" value="KAJ1369339.1"/>
    <property type="molecule type" value="Genomic_DNA"/>
</dbReference>
<dbReference type="AlphaFoldDB" id="A0AAD5R4H0"/>
<protein>
    <submittedName>
        <fullName evidence="1">Uncharacterized protein</fullName>
    </submittedName>
</protein>
<evidence type="ECO:0000313" key="2">
    <source>
        <dbReference type="Proteomes" id="UP001196413"/>
    </source>
</evidence>
<sequence length="119" mass="13227">MTLAYSKSGTAAGRAVMSRSAGAVRGFDMCPVMQAVFNVREEQGRAADVPDHIIASILNHPVNITYKPLECKRVVVNPMYRVGFQHLTYELILKDTISLTCMSKIPLYLVRKILQICSP</sequence>
<gene>
    <name evidence="1" type="ORF">KIN20_030773</name>
</gene>
<proteinExistence type="predicted"/>
<name>A0AAD5R4H0_PARTN</name>